<dbReference type="Proteomes" id="UP001066276">
    <property type="component" value="Chromosome 3_1"/>
</dbReference>
<dbReference type="EMBL" id="JANPWB010000005">
    <property type="protein sequence ID" value="KAJ1188410.1"/>
    <property type="molecule type" value="Genomic_DNA"/>
</dbReference>
<name>A0AAV7UH89_PLEWA</name>
<protein>
    <submittedName>
        <fullName evidence="1">Uncharacterized protein</fullName>
    </submittedName>
</protein>
<keyword evidence="2" id="KW-1185">Reference proteome</keyword>
<proteinExistence type="predicted"/>
<evidence type="ECO:0000313" key="2">
    <source>
        <dbReference type="Proteomes" id="UP001066276"/>
    </source>
</evidence>
<evidence type="ECO:0000313" key="1">
    <source>
        <dbReference type="EMBL" id="KAJ1188410.1"/>
    </source>
</evidence>
<sequence>MSLGDNCVRWVQLLDAKAMTRVLVGGTVSWQFPLSPLLFALTKEPLASWLRVAMLDWGIHAGEWTHMVSLCAENALLYLRHSECSIPLLLPLLSEFASISDNKVKKTKSRLLLMGGLMTLLSAALPLRDIPCMLDNIS</sequence>
<accession>A0AAV7UH89</accession>
<gene>
    <name evidence="1" type="ORF">NDU88_005171</name>
</gene>
<dbReference type="AlphaFoldDB" id="A0AAV7UH89"/>
<organism evidence="1 2">
    <name type="scientific">Pleurodeles waltl</name>
    <name type="common">Iberian ribbed newt</name>
    <dbReference type="NCBI Taxonomy" id="8319"/>
    <lineage>
        <taxon>Eukaryota</taxon>
        <taxon>Metazoa</taxon>
        <taxon>Chordata</taxon>
        <taxon>Craniata</taxon>
        <taxon>Vertebrata</taxon>
        <taxon>Euteleostomi</taxon>
        <taxon>Amphibia</taxon>
        <taxon>Batrachia</taxon>
        <taxon>Caudata</taxon>
        <taxon>Salamandroidea</taxon>
        <taxon>Salamandridae</taxon>
        <taxon>Pleurodelinae</taxon>
        <taxon>Pleurodeles</taxon>
    </lineage>
</organism>
<comment type="caution">
    <text evidence="1">The sequence shown here is derived from an EMBL/GenBank/DDBJ whole genome shotgun (WGS) entry which is preliminary data.</text>
</comment>
<reference evidence="1" key="1">
    <citation type="journal article" date="2022" name="bioRxiv">
        <title>Sequencing and chromosome-scale assembly of the giantPleurodeles waltlgenome.</title>
        <authorList>
            <person name="Brown T."/>
            <person name="Elewa A."/>
            <person name="Iarovenko S."/>
            <person name="Subramanian E."/>
            <person name="Araus A.J."/>
            <person name="Petzold A."/>
            <person name="Susuki M."/>
            <person name="Suzuki K.-i.T."/>
            <person name="Hayashi T."/>
            <person name="Toyoda A."/>
            <person name="Oliveira C."/>
            <person name="Osipova E."/>
            <person name="Leigh N.D."/>
            <person name="Simon A."/>
            <person name="Yun M.H."/>
        </authorList>
    </citation>
    <scope>NUCLEOTIDE SEQUENCE</scope>
    <source>
        <strain evidence="1">20211129_DDA</strain>
        <tissue evidence="1">Liver</tissue>
    </source>
</reference>